<sequence length="194" mass="21052">MKKTFLVAVFALIGAVAFAQNGPGFGIKGGLNYAGNGDYFDSAEQAYRNPDRNVGYHLGFFGKIGDKIYLRPELMYTKTKSDYENNSLSMSKLDAPILVGLNIIGPLNVFAGPAFQYILDTDFDGVTIGDVENDVTVGMNIGAGLSFGNFGLDLRYERGFSENEVSVFSANGVPTGDRIDTRPDQLILSLSFKM</sequence>
<feature type="domain" description="Outer membrane protein beta-barrel" evidence="2">
    <location>
        <begin position="18"/>
        <end position="161"/>
    </location>
</feature>
<dbReference type="Proteomes" id="UP001549773">
    <property type="component" value="Unassembled WGS sequence"/>
</dbReference>
<reference evidence="3 4" key="1">
    <citation type="submission" date="2024-07" db="EMBL/GenBank/DDBJ databases">
        <title>The genome sequence of type strain Sediminicola luteus GDMCC 1.2596T.</title>
        <authorList>
            <person name="Liu Y."/>
        </authorList>
    </citation>
    <scope>NUCLEOTIDE SEQUENCE [LARGE SCALE GENOMIC DNA]</scope>
    <source>
        <strain evidence="3 4">GDMCC 1.2596</strain>
    </source>
</reference>
<evidence type="ECO:0000313" key="4">
    <source>
        <dbReference type="Proteomes" id="UP001549773"/>
    </source>
</evidence>
<organism evidence="3 4">
    <name type="scientific">Sediminicola luteus</name>
    <dbReference type="NCBI Taxonomy" id="319238"/>
    <lineage>
        <taxon>Bacteria</taxon>
        <taxon>Pseudomonadati</taxon>
        <taxon>Bacteroidota</taxon>
        <taxon>Flavobacteriia</taxon>
        <taxon>Flavobacteriales</taxon>
        <taxon>Flavobacteriaceae</taxon>
        <taxon>Sediminicola</taxon>
    </lineage>
</organism>
<protein>
    <submittedName>
        <fullName evidence="3">Outer membrane beta-barrel protein</fullName>
    </submittedName>
</protein>
<accession>A0ABV2TZC1</accession>
<evidence type="ECO:0000256" key="1">
    <source>
        <dbReference type="SAM" id="SignalP"/>
    </source>
</evidence>
<keyword evidence="4" id="KW-1185">Reference proteome</keyword>
<evidence type="ECO:0000313" key="3">
    <source>
        <dbReference type="EMBL" id="MET7030597.1"/>
    </source>
</evidence>
<dbReference type="EMBL" id="JBEWYP010000010">
    <property type="protein sequence ID" value="MET7030597.1"/>
    <property type="molecule type" value="Genomic_DNA"/>
</dbReference>
<evidence type="ECO:0000259" key="2">
    <source>
        <dbReference type="Pfam" id="PF13568"/>
    </source>
</evidence>
<comment type="caution">
    <text evidence="3">The sequence shown here is derived from an EMBL/GenBank/DDBJ whole genome shotgun (WGS) entry which is preliminary data.</text>
</comment>
<proteinExistence type="predicted"/>
<dbReference type="InterPro" id="IPR025665">
    <property type="entry name" value="Beta-barrel_OMP_2"/>
</dbReference>
<dbReference type="RefSeq" id="WP_354619391.1">
    <property type="nucleotide sequence ID" value="NZ_JBEWYP010000010.1"/>
</dbReference>
<feature type="signal peptide" evidence="1">
    <location>
        <begin position="1"/>
        <end position="19"/>
    </location>
</feature>
<dbReference type="Pfam" id="PF13568">
    <property type="entry name" value="OMP_b-brl_2"/>
    <property type="match status" value="1"/>
</dbReference>
<name>A0ABV2TZC1_9FLAO</name>
<gene>
    <name evidence="3" type="ORF">ABXZ32_14405</name>
</gene>
<feature type="chain" id="PRO_5046711106" evidence="1">
    <location>
        <begin position="20"/>
        <end position="194"/>
    </location>
</feature>
<keyword evidence="1" id="KW-0732">Signal</keyword>